<protein>
    <submittedName>
        <fullName evidence="2">Uncharacterized protein</fullName>
    </submittedName>
</protein>
<keyword evidence="1" id="KW-0732">Signal</keyword>
<sequence length="72" mass="7820">MRRTLMTLGMTAFAFTFPLMATAAAGEGGPCLKNGEPDVRTVQATWCVFTAPEGYTVEHPGLKCCIVFRYAD</sequence>
<comment type="caution">
    <text evidence="2">The sequence shown here is derived from an EMBL/GenBank/DDBJ whole genome shotgun (WGS) entry which is preliminary data.</text>
</comment>
<evidence type="ECO:0000256" key="1">
    <source>
        <dbReference type="SAM" id="SignalP"/>
    </source>
</evidence>
<dbReference type="Proteomes" id="UP001595872">
    <property type="component" value="Unassembled WGS sequence"/>
</dbReference>
<organism evidence="2 3">
    <name type="scientific">Actinomadura gamaensis</name>
    <dbReference type="NCBI Taxonomy" id="1763541"/>
    <lineage>
        <taxon>Bacteria</taxon>
        <taxon>Bacillati</taxon>
        <taxon>Actinomycetota</taxon>
        <taxon>Actinomycetes</taxon>
        <taxon>Streptosporangiales</taxon>
        <taxon>Thermomonosporaceae</taxon>
        <taxon>Actinomadura</taxon>
    </lineage>
</organism>
<dbReference type="EMBL" id="JBHSIT010000014">
    <property type="protein sequence ID" value="MFC4912917.1"/>
    <property type="molecule type" value="Genomic_DNA"/>
</dbReference>
<name>A0ABV9U8N7_9ACTN</name>
<gene>
    <name evidence="2" type="ORF">ACFPCY_36850</name>
</gene>
<feature type="chain" id="PRO_5046242117" evidence="1">
    <location>
        <begin position="24"/>
        <end position="72"/>
    </location>
</feature>
<feature type="signal peptide" evidence="1">
    <location>
        <begin position="1"/>
        <end position="23"/>
    </location>
</feature>
<evidence type="ECO:0000313" key="3">
    <source>
        <dbReference type="Proteomes" id="UP001595872"/>
    </source>
</evidence>
<reference evidence="3" key="1">
    <citation type="journal article" date="2019" name="Int. J. Syst. Evol. Microbiol.">
        <title>The Global Catalogue of Microorganisms (GCM) 10K type strain sequencing project: providing services to taxonomists for standard genome sequencing and annotation.</title>
        <authorList>
            <consortium name="The Broad Institute Genomics Platform"/>
            <consortium name="The Broad Institute Genome Sequencing Center for Infectious Disease"/>
            <person name="Wu L."/>
            <person name="Ma J."/>
        </authorList>
    </citation>
    <scope>NUCLEOTIDE SEQUENCE [LARGE SCALE GENOMIC DNA]</scope>
    <source>
        <strain evidence="3">KLKA75</strain>
    </source>
</reference>
<evidence type="ECO:0000313" key="2">
    <source>
        <dbReference type="EMBL" id="MFC4912917.1"/>
    </source>
</evidence>
<dbReference type="RefSeq" id="WP_378263316.1">
    <property type="nucleotide sequence ID" value="NZ_JBHSIT010000014.1"/>
</dbReference>
<proteinExistence type="predicted"/>
<accession>A0ABV9U8N7</accession>
<keyword evidence="3" id="KW-1185">Reference proteome</keyword>